<organism evidence="2 3">
    <name type="scientific">Aspergillus glaucus CBS 516.65</name>
    <dbReference type="NCBI Taxonomy" id="1160497"/>
    <lineage>
        <taxon>Eukaryota</taxon>
        <taxon>Fungi</taxon>
        <taxon>Dikarya</taxon>
        <taxon>Ascomycota</taxon>
        <taxon>Pezizomycotina</taxon>
        <taxon>Eurotiomycetes</taxon>
        <taxon>Eurotiomycetidae</taxon>
        <taxon>Eurotiales</taxon>
        <taxon>Aspergillaceae</taxon>
        <taxon>Aspergillus</taxon>
        <taxon>Aspergillus subgen. Aspergillus</taxon>
    </lineage>
</organism>
<dbReference type="AlphaFoldDB" id="A0A1L9V5I6"/>
<dbReference type="Proteomes" id="UP000184300">
    <property type="component" value="Unassembled WGS sequence"/>
</dbReference>
<proteinExistence type="predicted"/>
<evidence type="ECO:0000313" key="3">
    <source>
        <dbReference type="Proteomes" id="UP000184300"/>
    </source>
</evidence>
<dbReference type="VEuPathDB" id="FungiDB:ASPGLDRAFT_30089"/>
<gene>
    <name evidence="2" type="ORF">ASPGLDRAFT_30089</name>
</gene>
<accession>A0A1L9V5I6</accession>
<protein>
    <submittedName>
        <fullName evidence="2">Uncharacterized protein</fullName>
    </submittedName>
</protein>
<feature type="region of interest" description="Disordered" evidence="1">
    <location>
        <begin position="113"/>
        <end position="134"/>
    </location>
</feature>
<evidence type="ECO:0000256" key="1">
    <source>
        <dbReference type="SAM" id="MobiDB-lite"/>
    </source>
</evidence>
<sequence length="227" mass="25538">MRTIHGGHLRTVRGTDYGPEHRGPIYLPTYLYTALTRETAHKLKSVVCRQWQWQWPMPVATVMPILLASEVKRGHVFLSGSGSVSGVDLVRLFSYPCPSVEGHSGVRIRIRSRTKANEPERTRTNQGLATDHGHGHQHVQQLIKAKYIGICPRNYSPPPPHGTAGQEQAHRWMDMGFADAISLGSWPWSGLGLVWSIWHDSDPDCHELGYRQELSTSEVPFSARFGR</sequence>
<dbReference type="RefSeq" id="XP_022395883.1">
    <property type="nucleotide sequence ID" value="XM_022543911.1"/>
</dbReference>
<keyword evidence="3" id="KW-1185">Reference proteome</keyword>
<dbReference type="EMBL" id="KV878921">
    <property type="protein sequence ID" value="OJJ79185.1"/>
    <property type="molecule type" value="Genomic_DNA"/>
</dbReference>
<dbReference type="GeneID" id="34460172"/>
<evidence type="ECO:0000313" key="2">
    <source>
        <dbReference type="EMBL" id="OJJ79185.1"/>
    </source>
</evidence>
<name>A0A1L9V5I6_ASPGL</name>
<reference evidence="3" key="1">
    <citation type="journal article" date="2017" name="Genome Biol.">
        <title>Comparative genomics reveals high biological diversity and specific adaptations in the industrially and medically important fungal genus Aspergillus.</title>
        <authorList>
            <person name="de Vries R.P."/>
            <person name="Riley R."/>
            <person name="Wiebenga A."/>
            <person name="Aguilar-Osorio G."/>
            <person name="Amillis S."/>
            <person name="Uchima C.A."/>
            <person name="Anderluh G."/>
            <person name="Asadollahi M."/>
            <person name="Askin M."/>
            <person name="Barry K."/>
            <person name="Battaglia E."/>
            <person name="Bayram O."/>
            <person name="Benocci T."/>
            <person name="Braus-Stromeyer S.A."/>
            <person name="Caldana C."/>
            <person name="Canovas D."/>
            <person name="Cerqueira G.C."/>
            <person name="Chen F."/>
            <person name="Chen W."/>
            <person name="Choi C."/>
            <person name="Clum A."/>
            <person name="Dos Santos R.A."/>
            <person name="Damasio A.R."/>
            <person name="Diallinas G."/>
            <person name="Emri T."/>
            <person name="Fekete E."/>
            <person name="Flipphi M."/>
            <person name="Freyberg S."/>
            <person name="Gallo A."/>
            <person name="Gournas C."/>
            <person name="Habgood R."/>
            <person name="Hainaut M."/>
            <person name="Harispe M.L."/>
            <person name="Henrissat B."/>
            <person name="Hilden K.S."/>
            <person name="Hope R."/>
            <person name="Hossain A."/>
            <person name="Karabika E."/>
            <person name="Karaffa L."/>
            <person name="Karanyi Z."/>
            <person name="Krasevec N."/>
            <person name="Kuo A."/>
            <person name="Kusch H."/>
            <person name="LaButti K."/>
            <person name="Lagendijk E.L."/>
            <person name="Lapidus A."/>
            <person name="Levasseur A."/>
            <person name="Lindquist E."/>
            <person name="Lipzen A."/>
            <person name="Logrieco A.F."/>
            <person name="MacCabe A."/>
            <person name="Maekelae M.R."/>
            <person name="Malavazi I."/>
            <person name="Melin P."/>
            <person name="Meyer V."/>
            <person name="Mielnichuk N."/>
            <person name="Miskei M."/>
            <person name="Molnar A.P."/>
            <person name="Mule G."/>
            <person name="Ngan C.Y."/>
            <person name="Orejas M."/>
            <person name="Orosz E."/>
            <person name="Ouedraogo J.P."/>
            <person name="Overkamp K.M."/>
            <person name="Park H.-S."/>
            <person name="Perrone G."/>
            <person name="Piumi F."/>
            <person name="Punt P.J."/>
            <person name="Ram A.F."/>
            <person name="Ramon A."/>
            <person name="Rauscher S."/>
            <person name="Record E."/>
            <person name="Riano-Pachon D.M."/>
            <person name="Robert V."/>
            <person name="Roehrig J."/>
            <person name="Ruller R."/>
            <person name="Salamov A."/>
            <person name="Salih N.S."/>
            <person name="Samson R.A."/>
            <person name="Sandor E."/>
            <person name="Sanguinetti M."/>
            <person name="Schuetze T."/>
            <person name="Sepcic K."/>
            <person name="Shelest E."/>
            <person name="Sherlock G."/>
            <person name="Sophianopoulou V."/>
            <person name="Squina F.M."/>
            <person name="Sun H."/>
            <person name="Susca A."/>
            <person name="Todd R.B."/>
            <person name="Tsang A."/>
            <person name="Unkles S.E."/>
            <person name="van de Wiele N."/>
            <person name="van Rossen-Uffink D."/>
            <person name="Oliveira J.V."/>
            <person name="Vesth T.C."/>
            <person name="Visser J."/>
            <person name="Yu J.-H."/>
            <person name="Zhou M."/>
            <person name="Andersen M.R."/>
            <person name="Archer D.B."/>
            <person name="Baker S.E."/>
            <person name="Benoit I."/>
            <person name="Brakhage A.A."/>
            <person name="Braus G.H."/>
            <person name="Fischer R."/>
            <person name="Frisvad J.C."/>
            <person name="Goldman G.H."/>
            <person name="Houbraken J."/>
            <person name="Oakley B."/>
            <person name="Pocsi I."/>
            <person name="Scazzocchio C."/>
            <person name="Seiboth B."/>
            <person name="vanKuyk P.A."/>
            <person name="Wortman J."/>
            <person name="Dyer P.S."/>
            <person name="Grigoriev I.V."/>
        </authorList>
    </citation>
    <scope>NUCLEOTIDE SEQUENCE [LARGE SCALE GENOMIC DNA]</scope>
    <source>
        <strain evidence="3">CBS 516.65</strain>
    </source>
</reference>